<keyword evidence="7" id="KW-1185">Reference proteome</keyword>
<dbReference type="InterPro" id="IPR051702">
    <property type="entry name" value="SH3_domain_YSC84-like"/>
</dbReference>
<dbReference type="InterPro" id="IPR001452">
    <property type="entry name" value="SH3_domain"/>
</dbReference>
<dbReference type="Pfam" id="PF00018">
    <property type="entry name" value="SH3_1"/>
    <property type="match status" value="1"/>
</dbReference>
<dbReference type="GO" id="GO:0032587">
    <property type="term" value="C:ruffle membrane"/>
    <property type="evidence" value="ECO:0007669"/>
    <property type="project" value="TreeGrafter"/>
</dbReference>
<dbReference type="Proteomes" id="UP000694427">
    <property type="component" value="Unplaced"/>
</dbReference>
<dbReference type="Ensembl" id="ENSCCRT00010003045.1">
    <property type="protein sequence ID" value="ENSCCRP00010002810.1"/>
    <property type="gene ID" value="ENSCCRG00010001218.1"/>
</dbReference>
<dbReference type="Gene3D" id="2.30.30.40">
    <property type="entry name" value="SH3 Domains"/>
    <property type="match status" value="1"/>
</dbReference>
<dbReference type="Pfam" id="PF04366">
    <property type="entry name" value="Ysc84"/>
    <property type="match status" value="1"/>
</dbReference>
<dbReference type="GO" id="GO:1900027">
    <property type="term" value="P:regulation of ruffle assembly"/>
    <property type="evidence" value="ECO:0007669"/>
    <property type="project" value="TreeGrafter"/>
</dbReference>
<sequence length="274" mass="29888">VNNPFPTNLKMGPDKLIPARVIAKAQGLAILSVFKTGFMITARGGSGIVIARLADGSKCIISGGFMGLEHQIFVIIWNQRRSVDAFSKGGNLTFGGNFTVAIGPLGRDLEADVAFHSTAAVYSYCKSRGLYAGVSLGGSYLIEHIHASAIFNGDVEPPPEAYDLCTILQDYTEKYTNDWQNKHMQYQLDHGLPQRAASSYTPKAKGKTPSDLSNPHIILVTAIHPFTSQQPGDLSFIPGDRITVFTKTDPQYDWWEGELRGQVGIFPANFVSYS</sequence>
<evidence type="ECO:0000256" key="1">
    <source>
        <dbReference type="ARBA" id="ARBA00007761"/>
    </source>
</evidence>
<dbReference type="GO" id="GO:0035091">
    <property type="term" value="F:phosphatidylinositol binding"/>
    <property type="evidence" value="ECO:0007669"/>
    <property type="project" value="TreeGrafter"/>
</dbReference>
<comment type="similarity">
    <text evidence="1">Belongs to the SH3YL1 family.</text>
</comment>
<dbReference type="AlphaFoldDB" id="A0A8C1G5M7"/>
<organism evidence="6 7">
    <name type="scientific">Cyprinus carpio</name>
    <name type="common">Common carp</name>
    <dbReference type="NCBI Taxonomy" id="7962"/>
    <lineage>
        <taxon>Eukaryota</taxon>
        <taxon>Metazoa</taxon>
        <taxon>Chordata</taxon>
        <taxon>Craniata</taxon>
        <taxon>Vertebrata</taxon>
        <taxon>Euteleostomi</taxon>
        <taxon>Actinopterygii</taxon>
        <taxon>Neopterygii</taxon>
        <taxon>Teleostei</taxon>
        <taxon>Ostariophysi</taxon>
        <taxon>Cypriniformes</taxon>
        <taxon>Cyprinidae</taxon>
        <taxon>Cyprininae</taxon>
        <taxon>Cyprinus</taxon>
    </lineage>
</organism>
<reference evidence="6" key="2">
    <citation type="submission" date="2025-09" db="UniProtKB">
        <authorList>
            <consortium name="Ensembl"/>
        </authorList>
    </citation>
    <scope>IDENTIFICATION</scope>
</reference>
<feature type="domain" description="SH3" evidence="5">
    <location>
        <begin position="215"/>
        <end position="274"/>
    </location>
</feature>
<dbReference type="PROSITE" id="PS50002">
    <property type="entry name" value="SH3"/>
    <property type="match status" value="1"/>
</dbReference>
<name>A0A8C1G5M7_CYPCA</name>
<dbReference type="SUPFAM" id="SSF50044">
    <property type="entry name" value="SH3-domain"/>
    <property type="match status" value="1"/>
</dbReference>
<protein>
    <recommendedName>
        <fullName evidence="2">SH3 domain-containing YSC84-like protein 1</fullName>
    </recommendedName>
</protein>
<proteinExistence type="inferred from homology"/>
<dbReference type="FunFam" id="2.30.30.40:FF:000100">
    <property type="entry name" value="SH3 domain-containing YSC84-like protein 1"/>
    <property type="match status" value="1"/>
</dbReference>
<evidence type="ECO:0000256" key="4">
    <source>
        <dbReference type="PROSITE-ProRule" id="PRU00192"/>
    </source>
</evidence>
<dbReference type="SMART" id="SM00326">
    <property type="entry name" value="SH3"/>
    <property type="match status" value="1"/>
</dbReference>
<dbReference type="PANTHER" id="PTHR15629:SF2">
    <property type="entry name" value="SH3 DOMAIN-CONTAINING YSC84-LIKE PROTEIN 1"/>
    <property type="match status" value="1"/>
</dbReference>
<evidence type="ECO:0000256" key="3">
    <source>
        <dbReference type="ARBA" id="ARBA00022443"/>
    </source>
</evidence>
<accession>A0A8C1G5M7</accession>
<dbReference type="InterPro" id="IPR036028">
    <property type="entry name" value="SH3-like_dom_sf"/>
</dbReference>
<evidence type="ECO:0000256" key="2">
    <source>
        <dbReference type="ARBA" id="ARBA00019109"/>
    </source>
</evidence>
<reference evidence="6" key="1">
    <citation type="submission" date="2025-08" db="UniProtKB">
        <authorList>
            <consortium name="Ensembl"/>
        </authorList>
    </citation>
    <scope>IDENTIFICATION</scope>
</reference>
<evidence type="ECO:0000313" key="7">
    <source>
        <dbReference type="Proteomes" id="UP000694427"/>
    </source>
</evidence>
<keyword evidence="3 4" id="KW-0728">SH3 domain</keyword>
<dbReference type="PANTHER" id="PTHR15629">
    <property type="entry name" value="SH3YL1 PROTEIN"/>
    <property type="match status" value="1"/>
</dbReference>
<evidence type="ECO:0000313" key="6">
    <source>
        <dbReference type="Ensembl" id="ENSCCRP00010002810.1"/>
    </source>
</evidence>
<dbReference type="PRINTS" id="PR00452">
    <property type="entry name" value="SH3DOMAIN"/>
</dbReference>
<evidence type="ECO:0000259" key="5">
    <source>
        <dbReference type="PROSITE" id="PS50002"/>
    </source>
</evidence>
<dbReference type="InterPro" id="IPR007461">
    <property type="entry name" value="Ysc84_actin-binding"/>
</dbReference>